<evidence type="ECO:0000313" key="5">
    <source>
        <dbReference type="Proteomes" id="UP001311232"/>
    </source>
</evidence>
<reference evidence="4 5" key="1">
    <citation type="submission" date="2021-06" db="EMBL/GenBank/DDBJ databases">
        <authorList>
            <person name="Palmer J.M."/>
        </authorList>
    </citation>
    <scope>NUCLEOTIDE SEQUENCE [LARGE SCALE GENOMIC DNA]</scope>
    <source>
        <strain evidence="4 5">MEX-2019</strain>
        <tissue evidence="4">Muscle</tissue>
    </source>
</reference>
<evidence type="ECO:0000259" key="3">
    <source>
        <dbReference type="Pfam" id="PF25373"/>
    </source>
</evidence>
<sequence>MTLELPWSADRAIQQFGRTHRSNQVTAPEYVFLISELAGEQRFASIVAKRLESLGALTHGDRRATETRDLSRFNFDNKYGRNALEIVMKSIVKLDAPLVPPPSNFKGDFFREIQSGLIGVGLINVEDRSGVLTLDKDYNNMGKFLNRILGMEVQQQNALFQYFSDTLAAVIQEAKKNGRYDMGILDLGSGDEKVKKVDCRKFLTPGYTTSGHVELHTVGVERGMSWEEATHAWAEQNGSDDGLLFSRPNTGRQVKLETYGDIKKKFKKVLSEDAKQHWTDQYQSSAKICSHAYWRGNCKKASVGLLCEVGLRCRTYHVLCGSVLSVWNELEEVLSPVSGSNVKVQIVRLRTEDGQRIVGLIIPANCVSPLINKLSTSDQNQQLAVQEQQKRQLLHPQSLTHVINT</sequence>
<comment type="caution">
    <text evidence="4">The sequence shown here is derived from an EMBL/GenBank/DDBJ whole genome shotgun (WGS) entry which is preliminary data.</text>
</comment>
<dbReference type="GO" id="GO:0006355">
    <property type="term" value="P:regulation of DNA-templated transcription"/>
    <property type="evidence" value="ECO:0007669"/>
    <property type="project" value="InterPro"/>
</dbReference>
<dbReference type="InterPro" id="IPR026741">
    <property type="entry name" value="SNO"/>
</dbReference>
<evidence type="ECO:0000313" key="4">
    <source>
        <dbReference type="EMBL" id="KAK5606704.1"/>
    </source>
</evidence>
<dbReference type="AlphaFoldDB" id="A0AAV9RA42"/>
<dbReference type="Pfam" id="PF25373">
    <property type="entry name" value="SBNO"/>
    <property type="match status" value="1"/>
</dbReference>
<evidence type="ECO:0000259" key="2">
    <source>
        <dbReference type="Pfam" id="PF13871"/>
    </source>
</evidence>
<name>A0AAV9RA42_9TELE</name>
<evidence type="ECO:0000256" key="1">
    <source>
        <dbReference type="ARBA" id="ARBA00006992"/>
    </source>
</evidence>
<protein>
    <submittedName>
        <fullName evidence="4">Protein strawberry notch 1</fullName>
    </submittedName>
</protein>
<dbReference type="GO" id="GO:0031490">
    <property type="term" value="F:chromatin DNA binding"/>
    <property type="evidence" value="ECO:0007669"/>
    <property type="project" value="TreeGrafter"/>
</dbReference>
<dbReference type="GO" id="GO:0042393">
    <property type="term" value="F:histone binding"/>
    <property type="evidence" value="ECO:0007669"/>
    <property type="project" value="TreeGrafter"/>
</dbReference>
<dbReference type="GO" id="GO:0005634">
    <property type="term" value="C:nucleus"/>
    <property type="evidence" value="ECO:0007669"/>
    <property type="project" value="TreeGrafter"/>
</dbReference>
<dbReference type="EMBL" id="JAHHUM010002054">
    <property type="protein sequence ID" value="KAK5606704.1"/>
    <property type="molecule type" value="Genomic_DNA"/>
</dbReference>
<feature type="domain" description="Strawberry notch helicase C" evidence="2">
    <location>
        <begin position="1"/>
        <end position="186"/>
    </location>
</feature>
<organism evidence="4 5">
    <name type="scientific">Crenichthys baileyi</name>
    <name type="common">White River springfish</name>
    <dbReference type="NCBI Taxonomy" id="28760"/>
    <lineage>
        <taxon>Eukaryota</taxon>
        <taxon>Metazoa</taxon>
        <taxon>Chordata</taxon>
        <taxon>Craniata</taxon>
        <taxon>Vertebrata</taxon>
        <taxon>Euteleostomi</taxon>
        <taxon>Actinopterygii</taxon>
        <taxon>Neopterygii</taxon>
        <taxon>Teleostei</taxon>
        <taxon>Neoteleostei</taxon>
        <taxon>Acanthomorphata</taxon>
        <taxon>Ovalentaria</taxon>
        <taxon>Atherinomorphae</taxon>
        <taxon>Cyprinodontiformes</taxon>
        <taxon>Goodeidae</taxon>
        <taxon>Crenichthys</taxon>
    </lineage>
</organism>
<accession>A0AAV9RA42</accession>
<dbReference type="SUPFAM" id="SSF52540">
    <property type="entry name" value="P-loop containing nucleoside triphosphate hydrolases"/>
    <property type="match status" value="1"/>
</dbReference>
<dbReference type="PANTHER" id="PTHR12706:SF8">
    <property type="entry name" value="PROTEIN STRAWBERRY NOTCH HOMOLOG 1"/>
    <property type="match status" value="1"/>
</dbReference>
<proteinExistence type="inferred from homology"/>
<dbReference type="Proteomes" id="UP001311232">
    <property type="component" value="Unassembled WGS sequence"/>
</dbReference>
<dbReference type="Pfam" id="PF13871">
    <property type="entry name" value="Helicase_C_4"/>
    <property type="match status" value="1"/>
</dbReference>
<gene>
    <name evidence="4" type="primary">SBNO1_1</name>
    <name evidence="4" type="ORF">CRENBAI_016689</name>
</gene>
<dbReference type="InterPro" id="IPR027417">
    <property type="entry name" value="P-loop_NTPase"/>
</dbReference>
<keyword evidence="5" id="KW-1185">Reference proteome</keyword>
<comment type="similarity">
    <text evidence="1">Belongs to the SBNO family.</text>
</comment>
<feature type="domain" description="SBNO alpha/beta" evidence="3">
    <location>
        <begin position="246"/>
        <end position="312"/>
    </location>
</feature>
<dbReference type="PANTHER" id="PTHR12706">
    <property type="entry name" value="STRAWBERRY NOTCH-RELATED"/>
    <property type="match status" value="1"/>
</dbReference>
<dbReference type="InterPro" id="IPR026937">
    <property type="entry name" value="SBNO_Helicase_C_dom"/>
</dbReference>
<dbReference type="InterPro" id="IPR057332">
    <property type="entry name" value="SBNO_a/b_dom"/>
</dbReference>